<gene>
    <name evidence="9" type="ORF">ACFSKU_04030</name>
</gene>
<dbReference type="InterPro" id="IPR003594">
    <property type="entry name" value="HATPase_dom"/>
</dbReference>
<dbReference type="GO" id="GO:0005524">
    <property type="term" value="F:ATP binding"/>
    <property type="evidence" value="ECO:0007669"/>
    <property type="project" value="UniProtKB-KW"/>
</dbReference>
<keyword evidence="3" id="KW-0808">Transferase</keyword>
<dbReference type="PANTHER" id="PTHR43065">
    <property type="entry name" value="SENSOR HISTIDINE KINASE"/>
    <property type="match status" value="1"/>
</dbReference>
<comment type="catalytic activity">
    <reaction evidence="1">
        <text>ATP + protein L-histidine = ADP + protein N-phospho-L-histidine.</text>
        <dbReference type="EC" id="2.7.13.3"/>
    </reaction>
</comment>
<dbReference type="RefSeq" id="WP_229962124.1">
    <property type="nucleotide sequence ID" value="NZ_JAJJWI010000019.1"/>
</dbReference>
<dbReference type="EMBL" id="JBHUHV010000014">
    <property type="protein sequence ID" value="MFD2066039.1"/>
    <property type="molecule type" value="Genomic_DNA"/>
</dbReference>
<feature type="domain" description="Histidine kinase" evidence="8">
    <location>
        <begin position="1"/>
        <end position="62"/>
    </location>
</feature>
<keyword evidence="10" id="KW-1185">Reference proteome</keyword>
<keyword evidence="7" id="KW-0902">Two-component regulatory system</keyword>
<evidence type="ECO:0000256" key="6">
    <source>
        <dbReference type="ARBA" id="ARBA00022840"/>
    </source>
</evidence>
<dbReference type="EC" id="2.7.13.3" evidence="2"/>
<evidence type="ECO:0000313" key="10">
    <source>
        <dbReference type="Proteomes" id="UP001597369"/>
    </source>
</evidence>
<dbReference type="InterPro" id="IPR005467">
    <property type="entry name" value="His_kinase_dom"/>
</dbReference>
<evidence type="ECO:0000256" key="3">
    <source>
        <dbReference type="ARBA" id="ARBA00022679"/>
    </source>
</evidence>
<protein>
    <recommendedName>
        <fullName evidence="2">histidine kinase</fullName>
        <ecNumber evidence="2">2.7.13.3</ecNumber>
    </recommendedName>
</protein>
<keyword evidence="4" id="KW-0547">Nucleotide-binding</keyword>
<dbReference type="PANTHER" id="PTHR43065:SF46">
    <property type="entry name" value="C4-DICARBOXYLATE TRANSPORT SENSOR PROTEIN DCTB"/>
    <property type="match status" value="1"/>
</dbReference>
<comment type="caution">
    <text evidence="9">The sequence shown here is derived from an EMBL/GenBank/DDBJ whole genome shotgun (WGS) entry which is preliminary data.</text>
</comment>
<dbReference type="PRINTS" id="PR00344">
    <property type="entry name" value="BCTRLSENSOR"/>
</dbReference>
<accession>A0ABW4WTF7</accession>
<evidence type="ECO:0000256" key="2">
    <source>
        <dbReference type="ARBA" id="ARBA00012438"/>
    </source>
</evidence>
<keyword evidence="6 9" id="KW-0067">ATP-binding</keyword>
<organism evidence="9 10">
    <name type="scientific">Pontibacter silvestris</name>
    <dbReference type="NCBI Taxonomy" id="2305183"/>
    <lineage>
        <taxon>Bacteria</taxon>
        <taxon>Pseudomonadati</taxon>
        <taxon>Bacteroidota</taxon>
        <taxon>Cytophagia</taxon>
        <taxon>Cytophagales</taxon>
        <taxon>Hymenobacteraceae</taxon>
        <taxon>Pontibacter</taxon>
    </lineage>
</organism>
<dbReference type="SUPFAM" id="SSF55874">
    <property type="entry name" value="ATPase domain of HSP90 chaperone/DNA topoisomerase II/histidine kinase"/>
    <property type="match status" value="1"/>
</dbReference>
<dbReference type="InterPro" id="IPR036890">
    <property type="entry name" value="HATPase_C_sf"/>
</dbReference>
<reference evidence="10" key="1">
    <citation type="journal article" date="2019" name="Int. J. Syst. Evol. Microbiol.">
        <title>The Global Catalogue of Microorganisms (GCM) 10K type strain sequencing project: providing services to taxonomists for standard genome sequencing and annotation.</title>
        <authorList>
            <consortium name="The Broad Institute Genomics Platform"/>
            <consortium name="The Broad Institute Genome Sequencing Center for Infectious Disease"/>
            <person name="Wu L."/>
            <person name="Ma J."/>
        </authorList>
    </citation>
    <scope>NUCLEOTIDE SEQUENCE [LARGE SCALE GENOMIC DNA]</scope>
    <source>
        <strain evidence="10">JCM 16545</strain>
    </source>
</reference>
<evidence type="ECO:0000313" key="9">
    <source>
        <dbReference type="EMBL" id="MFD2066039.1"/>
    </source>
</evidence>
<dbReference type="PROSITE" id="PS50109">
    <property type="entry name" value="HIS_KIN"/>
    <property type="match status" value="1"/>
</dbReference>
<evidence type="ECO:0000256" key="4">
    <source>
        <dbReference type="ARBA" id="ARBA00022741"/>
    </source>
</evidence>
<dbReference type="Proteomes" id="UP001597369">
    <property type="component" value="Unassembled WGS sequence"/>
</dbReference>
<evidence type="ECO:0000256" key="5">
    <source>
        <dbReference type="ARBA" id="ARBA00022777"/>
    </source>
</evidence>
<proteinExistence type="predicted"/>
<evidence type="ECO:0000256" key="7">
    <source>
        <dbReference type="ARBA" id="ARBA00023012"/>
    </source>
</evidence>
<dbReference type="Gene3D" id="3.30.565.10">
    <property type="entry name" value="Histidine kinase-like ATPase, C-terminal domain"/>
    <property type="match status" value="1"/>
</dbReference>
<name>A0ABW4WTF7_9BACT</name>
<evidence type="ECO:0000259" key="8">
    <source>
        <dbReference type="PROSITE" id="PS50109"/>
    </source>
</evidence>
<dbReference type="Pfam" id="PF02518">
    <property type="entry name" value="HATPase_c"/>
    <property type="match status" value="1"/>
</dbReference>
<keyword evidence="5" id="KW-0418">Kinase</keyword>
<sequence>MTDNGTGMTAEAIAETFVPFYTTKTTGSGISLSWSRQIMRLYTGTVSVHSELGEGTTFLLRF</sequence>
<dbReference type="InterPro" id="IPR004358">
    <property type="entry name" value="Sig_transdc_His_kin-like_C"/>
</dbReference>
<evidence type="ECO:0000256" key="1">
    <source>
        <dbReference type="ARBA" id="ARBA00000085"/>
    </source>
</evidence>